<sequence>MVKANKDKQLKVPLVNGSPHRSGNTFTALSNIPPTLFTARKIRSTYSPSLMPTPCVMPEYR</sequence>
<evidence type="ECO:0000313" key="3">
    <source>
        <dbReference type="Proteomes" id="UP001228403"/>
    </source>
</evidence>
<evidence type="ECO:0000313" key="2">
    <source>
        <dbReference type="EMBL" id="MDM8146664.1"/>
    </source>
</evidence>
<dbReference type="Proteomes" id="UP001228403">
    <property type="component" value="Unassembled WGS sequence"/>
</dbReference>
<comment type="caution">
    <text evidence="2">The sequence shown here is derived from an EMBL/GenBank/DDBJ whole genome shotgun (WGS) entry which is preliminary data.</text>
</comment>
<name>A0ABT7U7Z7_9BACE</name>
<organism evidence="2 3">
    <name type="scientific">Bacteroides eggerthii</name>
    <dbReference type="NCBI Taxonomy" id="28111"/>
    <lineage>
        <taxon>Bacteria</taxon>
        <taxon>Pseudomonadati</taxon>
        <taxon>Bacteroidota</taxon>
        <taxon>Bacteroidia</taxon>
        <taxon>Bacteroidales</taxon>
        <taxon>Bacteroidaceae</taxon>
        <taxon>Bacteroides</taxon>
    </lineage>
</organism>
<accession>A0ABT7U7Z7</accession>
<reference evidence="2 3" key="1">
    <citation type="submission" date="2023-06" db="EMBL/GenBank/DDBJ databases">
        <authorList>
            <person name="Zeman M."/>
            <person name="Kubasova T."/>
            <person name="Jahodarova E."/>
            <person name="Nykrynova M."/>
            <person name="Rychlik I."/>
        </authorList>
    </citation>
    <scope>NUCLEOTIDE SEQUENCE [LARGE SCALE GENOMIC DNA]</scope>
    <source>
        <strain evidence="2 3">ET4</strain>
    </source>
</reference>
<dbReference type="EMBL" id="JAUDCF010000042">
    <property type="protein sequence ID" value="MDM8146664.1"/>
    <property type="molecule type" value="Genomic_DNA"/>
</dbReference>
<feature type="region of interest" description="Disordered" evidence="1">
    <location>
        <begin position="1"/>
        <end position="30"/>
    </location>
</feature>
<evidence type="ECO:0000256" key="1">
    <source>
        <dbReference type="SAM" id="MobiDB-lite"/>
    </source>
</evidence>
<feature type="compositionally biased region" description="Polar residues" evidence="1">
    <location>
        <begin position="19"/>
        <end position="30"/>
    </location>
</feature>
<protein>
    <submittedName>
        <fullName evidence="2">Uncharacterized protein</fullName>
    </submittedName>
</protein>
<keyword evidence="3" id="KW-1185">Reference proteome</keyword>
<proteinExistence type="predicted"/>
<gene>
    <name evidence="2" type="ORF">QUW02_12165</name>
</gene>
<feature type="compositionally biased region" description="Basic and acidic residues" evidence="1">
    <location>
        <begin position="1"/>
        <end position="10"/>
    </location>
</feature>
<reference evidence="3" key="2">
    <citation type="submission" date="2023-07" db="EMBL/GenBank/DDBJ databases">
        <title>Identification and characterization of horizontal gene transfer across gut microbiota members of farm animals based on homology search.</title>
        <authorList>
            <person name="Schwarzerova J."/>
            <person name="Nykrynova M."/>
            <person name="Jureckova K."/>
            <person name="Cejkova D."/>
            <person name="Rychlik I."/>
        </authorList>
    </citation>
    <scope>NUCLEOTIDE SEQUENCE [LARGE SCALE GENOMIC DNA]</scope>
    <source>
        <strain evidence="3">ET4</strain>
    </source>
</reference>